<comment type="caution">
    <text evidence="1">The sequence shown here is derived from an EMBL/GenBank/DDBJ whole genome shotgun (WGS) entry which is preliminary data.</text>
</comment>
<dbReference type="RefSeq" id="XP_056786510.1">
    <property type="nucleotide sequence ID" value="XM_056938128.1"/>
</dbReference>
<dbReference type="GeneID" id="81628378"/>
<evidence type="ECO:0000313" key="1">
    <source>
        <dbReference type="EMBL" id="KAJ5471964.1"/>
    </source>
</evidence>
<reference evidence="1" key="2">
    <citation type="journal article" date="2023" name="IMA Fungus">
        <title>Comparative genomic study of the Penicillium genus elucidates a diverse pangenome and 15 lateral gene transfer events.</title>
        <authorList>
            <person name="Petersen C."/>
            <person name="Sorensen T."/>
            <person name="Nielsen M.R."/>
            <person name="Sondergaard T.E."/>
            <person name="Sorensen J.L."/>
            <person name="Fitzpatrick D.A."/>
            <person name="Frisvad J.C."/>
            <person name="Nielsen K.L."/>
        </authorList>
    </citation>
    <scope>NUCLEOTIDE SEQUENCE</scope>
    <source>
        <strain evidence="1">IBT 30728</strain>
    </source>
</reference>
<accession>A0A9W9WQV6</accession>
<dbReference type="Proteomes" id="UP001148312">
    <property type="component" value="Unassembled WGS sequence"/>
</dbReference>
<keyword evidence="2" id="KW-1185">Reference proteome</keyword>
<proteinExistence type="predicted"/>
<name>A0A9W9WQV6_9EURO</name>
<reference evidence="1" key="1">
    <citation type="submission" date="2022-12" db="EMBL/GenBank/DDBJ databases">
        <authorList>
            <person name="Petersen C."/>
        </authorList>
    </citation>
    <scope>NUCLEOTIDE SEQUENCE</scope>
    <source>
        <strain evidence="1">IBT 30728</strain>
    </source>
</reference>
<sequence length="75" mass="8221">MKRFIGKSRRDNGVGPGLTTNETVFLGLTSCPTLQWKGSVFNFVEVEVGSNEGVEESRGTGPWYECGDSLHGVWL</sequence>
<gene>
    <name evidence="1" type="ORF">N7539_008533</name>
</gene>
<dbReference type="EMBL" id="JAPWDQ010000013">
    <property type="protein sequence ID" value="KAJ5471964.1"/>
    <property type="molecule type" value="Genomic_DNA"/>
</dbReference>
<evidence type="ECO:0000313" key="2">
    <source>
        <dbReference type="Proteomes" id="UP001148312"/>
    </source>
</evidence>
<organism evidence="1 2">
    <name type="scientific">Penicillium diatomitis</name>
    <dbReference type="NCBI Taxonomy" id="2819901"/>
    <lineage>
        <taxon>Eukaryota</taxon>
        <taxon>Fungi</taxon>
        <taxon>Dikarya</taxon>
        <taxon>Ascomycota</taxon>
        <taxon>Pezizomycotina</taxon>
        <taxon>Eurotiomycetes</taxon>
        <taxon>Eurotiomycetidae</taxon>
        <taxon>Eurotiales</taxon>
        <taxon>Aspergillaceae</taxon>
        <taxon>Penicillium</taxon>
    </lineage>
</organism>
<dbReference type="AlphaFoldDB" id="A0A9W9WQV6"/>
<protein>
    <submittedName>
        <fullName evidence="1">Uncharacterized protein</fullName>
    </submittedName>
</protein>